<proteinExistence type="predicted"/>
<dbReference type="EMBL" id="CP111014">
    <property type="protein sequence ID" value="WAR00543.1"/>
    <property type="molecule type" value="Genomic_DNA"/>
</dbReference>
<name>A0ABY7DS61_MYAAR</name>
<sequence>MEDREFKFKERGRSGCSAGDPISVNEISFKAFKPKLSKIEDGKDDMDAYMGRFVRSPLLTGKELDVYTRKSQEQADDHMTLKKACSNGAQALSAD</sequence>
<keyword evidence="2" id="KW-1185">Reference proteome</keyword>
<evidence type="ECO:0000313" key="1">
    <source>
        <dbReference type="EMBL" id="WAR00543.1"/>
    </source>
</evidence>
<reference evidence="1" key="1">
    <citation type="submission" date="2022-11" db="EMBL/GenBank/DDBJ databases">
        <title>Centuries of genome instability and evolution in soft-shell clam transmissible cancer (bioRxiv).</title>
        <authorList>
            <person name="Hart S.F.M."/>
            <person name="Yonemitsu M.A."/>
            <person name="Giersch R.M."/>
            <person name="Beal B.F."/>
            <person name="Arriagada G."/>
            <person name="Davis B.W."/>
            <person name="Ostrander E.A."/>
            <person name="Goff S.P."/>
            <person name="Metzger M.J."/>
        </authorList>
    </citation>
    <scope>NUCLEOTIDE SEQUENCE</scope>
    <source>
        <strain evidence="1">MELC-2E11</strain>
        <tissue evidence="1">Siphon/mantle</tissue>
    </source>
</reference>
<accession>A0ABY7DS61</accession>
<gene>
    <name evidence="1" type="ORF">MAR_024915</name>
</gene>
<evidence type="ECO:0000313" key="2">
    <source>
        <dbReference type="Proteomes" id="UP001164746"/>
    </source>
</evidence>
<organism evidence="1 2">
    <name type="scientific">Mya arenaria</name>
    <name type="common">Soft-shell clam</name>
    <dbReference type="NCBI Taxonomy" id="6604"/>
    <lineage>
        <taxon>Eukaryota</taxon>
        <taxon>Metazoa</taxon>
        <taxon>Spiralia</taxon>
        <taxon>Lophotrochozoa</taxon>
        <taxon>Mollusca</taxon>
        <taxon>Bivalvia</taxon>
        <taxon>Autobranchia</taxon>
        <taxon>Heteroconchia</taxon>
        <taxon>Euheterodonta</taxon>
        <taxon>Imparidentia</taxon>
        <taxon>Neoheterodontei</taxon>
        <taxon>Myida</taxon>
        <taxon>Myoidea</taxon>
        <taxon>Myidae</taxon>
        <taxon>Mya</taxon>
    </lineage>
</organism>
<protein>
    <submittedName>
        <fullName evidence="1">Uncharacterized protein</fullName>
    </submittedName>
</protein>
<dbReference type="Proteomes" id="UP001164746">
    <property type="component" value="Chromosome 3"/>
</dbReference>